<evidence type="ECO:0000313" key="6">
    <source>
        <dbReference type="EMBL" id="SDN37566.1"/>
    </source>
</evidence>
<gene>
    <name evidence="6" type="ORF">SAMN04489726_6311</name>
</gene>
<organism evidence="6 7">
    <name type="scientific">Allokutzneria albata</name>
    <name type="common">Kibdelosporangium albatum</name>
    <dbReference type="NCBI Taxonomy" id="211114"/>
    <lineage>
        <taxon>Bacteria</taxon>
        <taxon>Bacillati</taxon>
        <taxon>Actinomycetota</taxon>
        <taxon>Actinomycetes</taxon>
        <taxon>Pseudonocardiales</taxon>
        <taxon>Pseudonocardiaceae</taxon>
        <taxon>Allokutzneria</taxon>
    </lineage>
</organism>
<keyword evidence="7" id="KW-1185">Reference proteome</keyword>
<comment type="subcellular location">
    <subcellularLocation>
        <location evidence="1">Periplasm</location>
    </subcellularLocation>
</comment>
<evidence type="ECO:0000256" key="1">
    <source>
        <dbReference type="ARBA" id="ARBA00004418"/>
    </source>
</evidence>
<dbReference type="STRING" id="211114.SAMN04489726_6311"/>
<proteinExistence type="inferred from homology"/>
<dbReference type="RefSeq" id="WP_030433697.1">
    <property type="nucleotide sequence ID" value="NZ_JOEF01000052.1"/>
</dbReference>
<dbReference type="PROSITE" id="PS51257">
    <property type="entry name" value="PROKAR_LIPOPROTEIN"/>
    <property type="match status" value="1"/>
</dbReference>
<sequence length="327" mass="35263">MTIRAFRRASALLASAIVLASVSGCGLFTSTEGTAAPKPERGTLRIGVLPSVDVAPLYLARNEKLFAAAGLQVELIVVNDDNSAVQQLESQTLDIAFASHVTLLRAVHSGKELQLQGEAYQAARNTMALVTLADSDYDNPGEIQKPKIAVNRKDDLGTLTTESVLQTANVSKSNIKWFPMGFAEMTDALKNKSVDAAWMVEPWITKAQRTLGARVLTDTARGYTLDFPMSGYAASKKFADSYPNTLAAFRNVLEKAQELGTNRLAVQEVLTEYAEVDAQTAGLVSVGTYPVSINPVRLQRVADMMETSQLLTSRLDVQQLLPPAAAS</sequence>
<dbReference type="InterPro" id="IPR015168">
    <property type="entry name" value="SsuA/THI5"/>
</dbReference>
<dbReference type="Proteomes" id="UP000183376">
    <property type="component" value="Chromosome I"/>
</dbReference>
<dbReference type="SUPFAM" id="SSF53850">
    <property type="entry name" value="Periplasmic binding protein-like II"/>
    <property type="match status" value="1"/>
</dbReference>
<accession>A0A1H0AWG8</accession>
<dbReference type="AlphaFoldDB" id="A0A1H0AWG8"/>
<keyword evidence="3 4" id="KW-0732">Signal</keyword>
<evidence type="ECO:0000256" key="2">
    <source>
        <dbReference type="ARBA" id="ARBA00010742"/>
    </source>
</evidence>
<evidence type="ECO:0000259" key="5">
    <source>
        <dbReference type="Pfam" id="PF09084"/>
    </source>
</evidence>
<protein>
    <submittedName>
        <fullName evidence="6">NitT/TauT family transport system substrate-binding protein</fullName>
    </submittedName>
</protein>
<dbReference type="Pfam" id="PF09084">
    <property type="entry name" value="NMT1"/>
    <property type="match status" value="1"/>
</dbReference>
<name>A0A1H0AWG8_ALLAB</name>
<dbReference type="PANTHER" id="PTHR30024">
    <property type="entry name" value="ALIPHATIC SULFONATES-BINDING PROTEIN-RELATED"/>
    <property type="match status" value="1"/>
</dbReference>
<feature type="signal peptide" evidence="4">
    <location>
        <begin position="1"/>
        <end position="20"/>
    </location>
</feature>
<feature type="chain" id="PRO_5039157663" evidence="4">
    <location>
        <begin position="21"/>
        <end position="327"/>
    </location>
</feature>
<evidence type="ECO:0000256" key="4">
    <source>
        <dbReference type="SAM" id="SignalP"/>
    </source>
</evidence>
<reference evidence="6 7" key="1">
    <citation type="submission" date="2016-10" db="EMBL/GenBank/DDBJ databases">
        <authorList>
            <person name="de Groot N.N."/>
        </authorList>
    </citation>
    <scope>NUCLEOTIDE SEQUENCE [LARGE SCALE GENOMIC DNA]</scope>
    <source>
        <strain evidence="6 7">DSM 44149</strain>
    </source>
</reference>
<dbReference type="OrthoDB" id="8892982at2"/>
<dbReference type="eggNOG" id="COG0715">
    <property type="taxonomic scope" value="Bacteria"/>
</dbReference>
<dbReference type="PANTHER" id="PTHR30024:SF47">
    <property type="entry name" value="TAURINE-BINDING PERIPLASMIC PROTEIN"/>
    <property type="match status" value="1"/>
</dbReference>
<dbReference type="GO" id="GO:0042597">
    <property type="term" value="C:periplasmic space"/>
    <property type="evidence" value="ECO:0007669"/>
    <property type="project" value="UniProtKB-SubCell"/>
</dbReference>
<feature type="domain" description="SsuA/THI5-like" evidence="5">
    <location>
        <begin position="53"/>
        <end position="258"/>
    </location>
</feature>
<evidence type="ECO:0000313" key="7">
    <source>
        <dbReference type="Proteomes" id="UP000183376"/>
    </source>
</evidence>
<dbReference type="Gene3D" id="3.40.190.10">
    <property type="entry name" value="Periplasmic binding protein-like II"/>
    <property type="match status" value="2"/>
</dbReference>
<evidence type="ECO:0000256" key="3">
    <source>
        <dbReference type="ARBA" id="ARBA00022729"/>
    </source>
</evidence>
<dbReference type="EMBL" id="LT629701">
    <property type="protein sequence ID" value="SDN37566.1"/>
    <property type="molecule type" value="Genomic_DNA"/>
</dbReference>
<comment type="similarity">
    <text evidence="2">Belongs to the bacterial solute-binding protein SsuA/TauA family.</text>
</comment>